<dbReference type="GO" id="GO:0016887">
    <property type="term" value="F:ATP hydrolysis activity"/>
    <property type="evidence" value="ECO:0007669"/>
    <property type="project" value="InterPro"/>
</dbReference>
<dbReference type="Pfam" id="PF00664">
    <property type="entry name" value="ABC_membrane"/>
    <property type="match status" value="2"/>
</dbReference>
<gene>
    <name evidence="12" type="ORF">DGAL_LOCUS17343</name>
</gene>
<dbReference type="Pfam" id="PF00005">
    <property type="entry name" value="ABC_tran"/>
    <property type="match status" value="2"/>
</dbReference>
<feature type="transmembrane region" description="Helical" evidence="9">
    <location>
        <begin position="228"/>
        <end position="255"/>
    </location>
</feature>
<reference evidence="12" key="1">
    <citation type="submission" date="2021-11" db="EMBL/GenBank/DDBJ databases">
        <authorList>
            <person name="Schell T."/>
        </authorList>
    </citation>
    <scope>NUCLEOTIDE SEQUENCE</scope>
    <source>
        <strain evidence="12">M5</strain>
    </source>
</reference>
<feature type="transmembrane region" description="Helical" evidence="9">
    <location>
        <begin position="804"/>
        <end position="827"/>
    </location>
</feature>
<dbReference type="FunFam" id="1.20.1560.10:FF:000026">
    <property type="entry name" value="Multidrug resistance-associated protein lethal(2)03659"/>
    <property type="match status" value="1"/>
</dbReference>
<dbReference type="SUPFAM" id="SSF90123">
    <property type="entry name" value="ABC transporter transmembrane region"/>
    <property type="match status" value="2"/>
</dbReference>
<dbReference type="PROSITE" id="PS50929">
    <property type="entry name" value="ABC_TM1F"/>
    <property type="match status" value="2"/>
</dbReference>
<evidence type="ECO:0000256" key="4">
    <source>
        <dbReference type="ARBA" id="ARBA00022692"/>
    </source>
</evidence>
<feature type="transmembrane region" description="Helical" evidence="9">
    <location>
        <begin position="902"/>
        <end position="921"/>
    </location>
</feature>
<dbReference type="PROSITE" id="PS50893">
    <property type="entry name" value="ABC_TRANSPORTER_2"/>
    <property type="match status" value="2"/>
</dbReference>
<comment type="similarity">
    <text evidence="2">Belongs to the ABC transporter superfamily. ABCC family. Conjugate transporter (TC 3.A.1.208) subfamily.</text>
</comment>
<dbReference type="SMART" id="SM00382">
    <property type="entry name" value="AAA"/>
    <property type="match status" value="2"/>
</dbReference>
<evidence type="ECO:0000313" key="12">
    <source>
        <dbReference type="EMBL" id="CAH0113447.1"/>
    </source>
</evidence>
<dbReference type="PANTHER" id="PTHR24223:SF456">
    <property type="entry name" value="MULTIDRUG RESISTANCE-ASSOCIATED PROTEIN LETHAL(2)03659"/>
    <property type="match status" value="1"/>
</dbReference>
<dbReference type="FunFam" id="3.40.50.300:FF:000163">
    <property type="entry name" value="Multidrug resistance-associated protein member 4"/>
    <property type="match status" value="1"/>
</dbReference>
<dbReference type="Gene3D" id="1.20.1560.10">
    <property type="entry name" value="ABC transporter type 1, transmembrane domain"/>
    <property type="match status" value="2"/>
</dbReference>
<feature type="domain" description="ABC transporter" evidence="10">
    <location>
        <begin position="417"/>
        <end position="642"/>
    </location>
</feature>
<dbReference type="InterPro" id="IPR027417">
    <property type="entry name" value="P-loop_NTPase"/>
</dbReference>
<dbReference type="FunFam" id="3.40.50.300:FF:003213">
    <property type="entry name" value="Multidrug resistance-associated protein lethal(2)03659"/>
    <property type="match status" value="1"/>
</dbReference>
<keyword evidence="7 9" id="KW-1133">Transmembrane helix</keyword>
<organism evidence="12 13">
    <name type="scientific">Daphnia galeata</name>
    <dbReference type="NCBI Taxonomy" id="27404"/>
    <lineage>
        <taxon>Eukaryota</taxon>
        <taxon>Metazoa</taxon>
        <taxon>Ecdysozoa</taxon>
        <taxon>Arthropoda</taxon>
        <taxon>Crustacea</taxon>
        <taxon>Branchiopoda</taxon>
        <taxon>Diplostraca</taxon>
        <taxon>Cladocera</taxon>
        <taxon>Anomopoda</taxon>
        <taxon>Daphniidae</taxon>
        <taxon>Daphnia</taxon>
    </lineage>
</organism>
<name>A0A8J2S9M8_9CRUS</name>
<dbReference type="InterPro" id="IPR030240">
    <property type="entry name" value="ABCC4_TMD1"/>
</dbReference>
<feature type="transmembrane region" description="Helical" evidence="9">
    <location>
        <begin position="326"/>
        <end position="346"/>
    </location>
</feature>
<dbReference type="EMBL" id="CAKKLH010000339">
    <property type="protein sequence ID" value="CAH0113447.1"/>
    <property type="molecule type" value="Genomic_DNA"/>
</dbReference>
<evidence type="ECO:0000256" key="7">
    <source>
        <dbReference type="ARBA" id="ARBA00022989"/>
    </source>
</evidence>
<keyword evidence="13" id="KW-1185">Reference proteome</keyword>
<evidence type="ECO:0000256" key="3">
    <source>
        <dbReference type="ARBA" id="ARBA00022448"/>
    </source>
</evidence>
<dbReference type="OrthoDB" id="6500128at2759"/>
<dbReference type="InterPro" id="IPR036640">
    <property type="entry name" value="ABC1_TM_sf"/>
</dbReference>
<dbReference type="GO" id="GO:0140359">
    <property type="term" value="F:ABC-type transporter activity"/>
    <property type="evidence" value="ECO:0007669"/>
    <property type="project" value="InterPro"/>
</dbReference>
<feature type="domain" description="ABC transmembrane type-1" evidence="11">
    <location>
        <begin position="111"/>
        <end position="382"/>
    </location>
</feature>
<dbReference type="PANTHER" id="PTHR24223">
    <property type="entry name" value="ATP-BINDING CASSETTE SUB-FAMILY C"/>
    <property type="match status" value="1"/>
</dbReference>
<dbReference type="Proteomes" id="UP000789390">
    <property type="component" value="Unassembled WGS sequence"/>
</dbReference>
<protein>
    <recommendedName>
        <fullName evidence="14">Multidrug resistance-associated protein lethal(2)03659</fullName>
    </recommendedName>
</protein>
<feature type="domain" description="ABC transmembrane type-1" evidence="11">
    <location>
        <begin position="804"/>
        <end position="1044"/>
    </location>
</feature>
<dbReference type="CDD" id="cd03250">
    <property type="entry name" value="ABCC_MRP_domain1"/>
    <property type="match status" value="1"/>
</dbReference>
<dbReference type="PROSITE" id="PS00211">
    <property type="entry name" value="ABC_TRANSPORTER_1"/>
    <property type="match status" value="2"/>
</dbReference>
<dbReference type="SUPFAM" id="SSF52540">
    <property type="entry name" value="P-loop containing nucleoside triphosphate hydrolases"/>
    <property type="match status" value="2"/>
</dbReference>
<proteinExistence type="inferred from homology"/>
<feature type="transmembrane region" description="Helical" evidence="9">
    <location>
        <begin position="366"/>
        <end position="386"/>
    </location>
</feature>
<dbReference type="InterPro" id="IPR011527">
    <property type="entry name" value="ABC1_TM_dom"/>
</dbReference>
<evidence type="ECO:0000313" key="13">
    <source>
        <dbReference type="Proteomes" id="UP000789390"/>
    </source>
</evidence>
<keyword evidence="4 9" id="KW-0812">Transmembrane</keyword>
<feature type="transmembrane region" description="Helical" evidence="9">
    <location>
        <begin position="720"/>
        <end position="740"/>
    </location>
</feature>
<sequence>MELNRNKKLNPNPRIKANFLSSLVFWWINPFMSYGAKKDLEVSDLYDVMPGDNSEELGLRLQREWDNQLAKCNRGGNKPKKPKPSLTKALIKTFGLKFFLVGILVFLEECVFKIGQPICLGQLVYYFGSDNSTITTTQAYLYATGVVLGSGLYTFTHHPFFFSCQHTGMQIRIAACSLVYKKCLLLSQKALGQTTIGQMVNIMSNDVNRYDFSVIFLHYLWVGPLQTLISMVILLHVIGPSCLVGLAVLILFVPLQSWMGKVFSKLRLETAKRTDNRIRTMNEIISAMRVIKMYTWEKPFAKLISDCRRKEIDVIRRTNYFRALNMSLFFTSSKLIIFLTFLVFIFTGNHLTAEKVFVTVSLFNNIRLIMTLFFPGAITMAAEARVSTKRIENFLLLDEIEKNSKANPRPALSDCLIELNQLTVKWPAAGEKEDNTLTDISFNVRPGQVFAIVGQVGCGKSSLLNVILGELFPAKGTCRVAGKVAYASQESWIFSGTVRQNILCGLEYDLKRYKKVVKACALDKDFSLFPNGDQTTVGERGVSLSGGQKARVNLARSLYVDADIYLMDDPLSAVDTHVGRHLFDKAINGYLRDKIRVLVTHQLQYLKDVDQILILKAGRIEAMGSYKEISNSGLDIAKTIDDEELDQEDDNLTRSFSECDIESSISRCGSISNSVRQRVGSVASRSSAKEKKEEKPTFAEESRSSGSVSLKVYWEYFRSGGSCISLLLMTLTCLVTQILFSGSDFWLTLWTNAEELRARQGNVSENSSFLTITETNVSNVTEEIEEIAPFSGEWWKEPDTYTGIYVFTILIVCVFIFSMVRTIHYFLMCMISSINLHNRMFQSIIRAPLLFFDQNPVGRVLNRFTKDIGCMDEMLPSAFFDVITISLTAIGILFLVGLVNPWLLLPILFLSVIFVNLRQFYLKTARDVKRLEATTRSPVFTHLSSSLVGLTTLRAHQCEAIFQQIFDECQDVHSSAWYMFLSTTRWFGIWLDWICVTYVGCVTYACLGLRNSMTGSEAGLAISSAMALTGMFQWGVRQSAEVENQMTSVERVIEYSRLPSEAPLDSITGKKPPETWPLNGNIEFNDMSLRYIEADQPVLKNITCSIRANEKIGIVGRTGAGKSSLIASLFRLAEPDGQIIIDGIDSKSIGLHDLRSKIAIIPQDPVLFSGSLRKNLDPFGQYSDEALWNSLEGAKLKDMVKELSAGLEANMTEGGANFSVGQRQLICLARAILRQNRILVLDEATANVDQKTDSLIQLTIRERFRDCTVLTIAHRLNTIMDSDRVMMLDSGYLKEFGEPAVLLENPKSMFYSLVEQTGPIVASHLTEMAKQASESRRSKRLATVSPKNGINGNSINLGLCPKASQEQGLDESEFELIESCKL</sequence>
<evidence type="ECO:0000259" key="10">
    <source>
        <dbReference type="PROSITE" id="PS50893"/>
    </source>
</evidence>
<dbReference type="InterPro" id="IPR003593">
    <property type="entry name" value="AAA+_ATPase"/>
</dbReference>
<evidence type="ECO:0000256" key="2">
    <source>
        <dbReference type="ARBA" id="ARBA00009726"/>
    </source>
</evidence>
<keyword evidence="3" id="KW-0813">Transport</keyword>
<evidence type="ECO:0000256" key="5">
    <source>
        <dbReference type="ARBA" id="ARBA00022741"/>
    </source>
</evidence>
<comment type="caution">
    <text evidence="12">The sequence shown here is derived from an EMBL/GenBank/DDBJ whole genome shotgun (WGS) entry which is preliminary data.</text>
</comment>
<dbReference type="InterPro" id="IPR017871">
    <property type="entry name" value="ABC_transporter-like_CS"/>
</dbReference>
<dbReference type="InterPro" id="IPR003439">
    <property type="entry name" value="ABC_transporter-like_ATP-bd"/>
</dbReference>
<dbReference type="GO" id="GO:0005524">
    <property type="term" value="F:ATP binding"/>
    <property type="evidence" value="ECO:0007669"/>
    <property type="project" value="UniProtKB-KW"/>
</dbReference>
<accession>A0A8J2S9M8</accession>
<evidence type="ECO:0000256" key="6">
    <source>
        <dbReference type="ARBA" id="ARBA00022840"/>
    </source>
</evidence>
<dbReference type="CDD" id="cd18593">
    <property type="entry name" value="ABC_6TM_MRP4_D1_like"/>
    <property type="match status" value="1"/>
</dbReference>
<keyword evidence="8 9" id="KW-0472">Membrane</keyword>
<evidence type="ECO:0000256" key="9">
    <source>
        <dbReference type="SAM" id="Phobius"/>
    </source>
</evidence>
<comment type="subcellular location">
    <subcellularLocation>
        <location evidence="1">Membrane</location>
        <topology evidence="1">Multi-pass membrane protein</topology>
    </subcellularLocation>
</comment>
<feature type="domain" description="ABC transporter" evidence="10">
    <location>
        <begin position="1082"/>
        <end position="1315"/>
    </location>
</feature>
<evidence type="ECO:0000256" key="1">
    <source>
        <dbReference type="ARBA" id="ARBA00004141"/>
    </source>
</evidence>
<feature type="transmembrane region" description="Helical" evidence="9">
    <location>
        <begin position="878"/>
        <end position="896"/>
    </location>
</feature>
<keyword evidence="6" id="KW-0067">ATP-binding</keyword>
<dbReference type="CDD" id="cd03244">
    <property type="entry name" value="ABCC_MRP_domain2"/>
    <property type="match status" value="1"/>
</dbReference>
<evidence type="ECO:0008006" key="14">
    <source>
        <dbReference type="Google" id="ProtNLM"/>
    </source>
</evidence>
<dbReference type="GO" id="GO:0016020">
    <property type="term" value="C:membrane"/>
    <property type="evidence" value="ECO:0007669"/>
    <property type="project" value="UniProtKB-SubCell"/>
</dbReference>
<dbReference type="InterPro" id="IPR050173">
    <property type="entry name" value="ABC_transporter_C-like"/>
</dbReference>
<evidence type="ECO:0000259" key="11">
    <source>
        <dbReference type="PROSITE" id="PS50929"/>
    </source>
</evidence>
<dbReference type="Gene3D" id="3.40.50.300">
    <property type="entry name" value="P-loop containing nucleotide triphosphate hydrolases"/>
    <property type="match status" value="2"/>
</dbReference>
<evidence type="ECO:0000256" key="8">
    <source>
        <dbReference type="ARBA" id="ARBA00023136"/>
    </source>
</evidence>
<keyword evidence="5" id="KW-0547">Nucleotide-binding</keyword>